<dbReference type="EMBL" id="LVVM01000537">
    <property type="protein sequence ID" value="OJA20484.1"/>
    <property type="molecule type" value="Genomic_DNA"/>
</dbReference>
<sequence length="553" mass="60257">MSQNRATSPTSPSVLERPPSRSANYLPPRPSCSLIKKLTSRAEGNVVCKKRKRSTERREQKVPNDGDRMCLAQRLRHDDDVATDRHARHDLWRASSHRKEQHRSDSPPPSNHKGTYGHSPHSVEPCYRHISDDNSKEGAFSPPSLNSSASGGSRSAVRDAPRPVSQGINTVSSAESVDRFLDTIDLSNATTPCNALAKGKPVSLTQHLLPTPVSIVPVPLPLPGSPAVDVRPPFTFGPERLSLLHHGHPLNYDLTLLPNDPTGPITLLGATQSEPGAYLVVGAHYRRTGRSRAACEVIKALVGRHAPTTRVGDFIGETEENGEASFQQTSTSPTESPAAFALSPIDINTPSHEAAVLRPAFLLLAACQLDISRDCPSPKEKIAHANAAQELFRTVYGPKDTPSEKTNTNLNALGLAFTDRTGVPPAVDNNVPTSVPKQTSGIPTAPAASRILALEEELRMARTAKSALDADLADAKNRQERTAQSVKEAENRSRYALRLLETERNEVRALKRRLVETEQKMSDMEQSAAGAETRMWGRLRDMIYDQFVGGRGY</sequence>
<evidence type="ECO:0000313" key="3">
    <source>
        <dbReference type="EMBL" id="OJA20484.1"/>
    </source>
</evidence>
<keyword evidence="4" id="KW-1185">Reference proteome</keyword>
<feature type="region of interest" description="Disordered" evidence="2">
    <location>
        <begin position="91"/>
        <end position="170"/>
    </location>
</feature>
<evidence type="ECO:0000256" key="2">
    <source>
        <dbReference type="SAM" id="MobiDB-lite"/>
    </source>
</evidence>
<evidence type="ECO:0000313" key="4">
    <source>
        <dbReference type="Proteomes" id="UP000183567"/>
    </source>
</evidence>
<organism evidence="3 4">
    <name type="scientific">Rhizopogon vesiculosus</name>
    <dbReference type="NCBI Taxonomy" id="180088"/>
    <lineage>
        <taxon>Eukaryota</taxon>
        <taxon>Fungi</taxon>
        <taxon>Dikarya</taxon>
        <taxon>Basidiomycota</taxon>
        <taxon>Agaricomycotina</taxon>
        <taxon>Agaricomycetes</taxon>
        <taxon>Agaricomycetidae</taxon>
        <taxon>Boletales</taxon>
        <taxon>Suillineae</taxon>
        <taxon>Rhizopogonaceae</taxon>
        <taxon>Rhizopogon</taxon>
    </lineage>
</organism>
<feature type="region of interest" description="Disordered" evidence="2">
    <location>
        <begin position="1"/>
        <end position="72"/>
    </location>
</feature>
<feature type="compositionally biased region" description="Basic and acidic residues" evidence="2">
    <location>
        <begin position="126"/>
        <end position="136"/>
    </location>
</feature>
<dbReference type="OrthoDB" id="2670565at2759"/>
<keyword evidence="1" id="KW-0175">Coiled coil</keyword>
<comment type="caution">
    <text evidence="3">The sequence shown here is derived from an EMBL/GenBank/DDBJ whole genome shotgun (WGS) entry which is preliminary data.</text>
</comment>
<feature type="coiled-coil region" evidence="1">
    <location>
        <begin position="472"/>
        <end position="534"/>
    </location>
</feature>
<protein>
    <submittedName>
        <fullName evidence="3">Uncharacterized protein</fullName>
    </submittedName>
</protein>
<evidence type="ECO:0000256" key="1">
    <source>
        <dbReference type="SAM" id="Coils"/>
    </source>
</evidence>
<name>A0A1J8R9D8_9AGAM</name>
<accession>A0A1J8R9D8</accession>
<feature type="compositionally biased region" description="Polar residues" evidence="2">
    <location>
        <begin position="1"/>
        <end position="13"/>
    </location>
</feature>
<gene>
    <name evidence="3" type="ORF">AZE42_01977</name>
</gene>
<dbReference type="Proteomes" id="UP000183567">
    <property type="component" value="Unassembled WGS sequence"/>
</dbReference>
<reference evidence="3 4" key="1">
    <citation type="submission" date="2016-03" db="EMBL/GenBank/DDBJ databases">
        <title>Comparative genomics of the ectomycorrhizal sister species Rhizopogon vinicolor and Rhizopogon vesiculosus (Basidiomycota: Boletales) reveals a divergence of the mating type B locus.</title>
        <authorList>
            <person name="Mujic A.B."/>
            <person name="Kuo A."/>
            <person name="Tritt A."/>
            <person name="Lipzen A."/>
            <person name="Chen C."/>
            <person name="Johnson J."/>
            <person name="Sharma A."/>
            <person name="Barry K."/>
            <person name="Grigoriev I.V."/>
            <person name="Spatafora J.W."/>
        </authorList>
    </citation>
    <scope>NUCLEOTIDE SEQUENCE [LARGE SCALE GENOMIC DNA]</scope>
    <source>
        <strain evidence="3 4">AM-OR11-056</strain>
    </source>
</reference>
<proteinExistence type="predicted"/>
<feature type="compositionally biased region" description="Low complexity" evidence="2">
    <location>
        <begin position="141"/>
        <end position="155"/>
    </location>
</feature>
<feature type="compositionally biased region" description="Basic and acidic residues" evidence="2">
    <location>
        <begin position="56"/>
        <end position="68"/>
    </location>
</feature>
<dbReference type="AlphaFoldDB" id="A0A1J8R9D8"/>